<dbReference type="AlphaFoldDB" id="A0A3E0B300"/>
<dbReference type="GO" id="GO:0005737">
    <property type="term" value="C:cytoplasm"/>
    <property type="evidence" value="ECO:0007669"/>
    <property type="project" value="UniProtKB-SubCell"/>
</dbReference>
<evidence type="ECO:0000256" key="8">
    <source>
        <dbReference type="HAMAP-Rule" id="MF_01161"/>
    </source>
</evidence>
<evidence type="ECO:0000256" key="2">
    <source>
        <dbReference type="ARBA" id="ARBA00022490"/>
    </source>
</evidence>
<reference evidence="10 11" key="1">
    <citation type="submission" date="2018-08" db="EMBL/GenBank/DDBJ databases">
        <title>Genomic Encyclopedia of Type Strains, Phase IV (KMG-IV): sequencing the most valuable type-strain genomes for metagenomic binning, comparative biology and taxonomic classification.</title>
        <authorList>
            <person name="Goeker M."/>
        </authorList>
    </citation>
    <scope>NUCLEOTIDE SEQUENCE [LARGE SCALE GENOMIC DNA]</scope>
    <source>
        <strain evidence="10 11">DSM 17274</strain>
    </source>
</reference>
<dbReference type="EMBL" id="QUMW01000002">
    <property type="protein sequence ID" value="REG26330.1"/>
    <property type="molecule type" value="Genomic_DNA"/>
</dbReference>
<keyword evidence="3 8" id="KW-0436">Ligase</keyword>
<name>A0A3E0B300_9STAP</name>
<evidence type="ECO:0000256" key="6">
    <source>
        <dbReference type="ARBA" id="ARBA00022840"/>
    </source>
</evidence>
<dbReference type="NCBIfam" id="TIGR02433">
    <property type="entry name" value="lysidine_TilS_C"/>
    <property type="match status" value="1"/>
</dbReference>
<keyword evidence="4 8" id="KW-0819">tRNA processing</keyword>
<organism evidence="10 11">
    <name type="scientific">Jeotgalicoccus halotolerans</name>
    <dbReference type="NCBI Taxonomy" id="157227"/>
    <lineage>
        <taxon>Bacteria</taxon>
        <taxon>Bacillati</taxon>
        <taxon>Bacillota</taxon>
        <taxon>Bacilli</taxon>
        <taxon>Bacillales</taxon>
        <taxon>Staphylococcaceae</taxon>
        <taxon>Jeotgalicoccus</taxon>
    </lineage>
</organism>
<comment type="function">
    <text evidence="8">Ligates lysine onto the cytidine present at position 34 of the AUA codon-specific tRNA(Ile) that contains the anticodon CAU, in an ATP-dependent manner. Cytidine is converted to lysidine, thus changing the amino acid specificity of the tRNA from methionine to isoleucine.</text>
</comment>
<dbReference type="GO" id="GO:0005524">
    <property type="term" value="F:ATP binding"/>
    <property type="evidence" value="ECO:0007669"/>
    <property type="project" value="UniProtKB-UniRule"/>
</dbReference>
<evidence type="ECO:0000313" key="10">
    <source>
        <dbReference type="EMBL" id="REG26330.1"/>
    </source>
</evidence>
<dbReference type="Gene3D" id="3.40.50.620">
    <property type="entry name" value="HUPs"/>
    <property type="match status" value="1"/>
</dbReference>
<evidence type="ECO:0000256" key="7">
    <source>
        <dbReference type="ARBA" id="ARBA00048539"/>
    </source>
</evidence>
<keyword evidence="6 8" id="KW-0067">ATP-binding</keyword>
<dbReference type="RefSeq" id="WP_115883859.1">
    <property type="nucleotide sequence ID" value="NZ_CBCSHX010000003.1"/>
</dbReference>
<dbReference type="Proteomes" id="UP000257076">
    <property type="component" value="Unassembled WGS sequence"/>
</dbReference>
<evidence type="ECO:0000259" key="9">
    <source>
        <dbReference type="SMART" id="SM00977"/>
    </source>
</evidence>
<accession>A0A3E0B300</accession>
<dbReference type="Pfam" id="PF01171">
    <property type="entry name" value="ATP_bind_3"/>
    <property type="match status" value="1"/>
</dbReference>
<evidence type="ECO:0000256" key="1">
    <source>
        <dbReference type="ARBA" id="ARBA00004496"/>
    </source>
</evidence>
<dbReference type="GO" id="GO:0032267">
    <property type="term" value="F:tRNA(Ile)-lysidine synthase activity"/>
    <property type="evidence" value="ECO:0007669"/>
    <property type="project" value="UniProtKB-EC"/>
</dbReference>
<dbReference type="PANTHER" id="PTHR43033">
    <property type="entry name" value="TRNA(ILE)-LYSIDINE SYNTHASE-RELATED"/>
    <property type="match status" value="1"/>
</dbReference>
<evidence type="ECO:0000256" key="5">
    <source>
        <dbReference type="ARBA" id="ARBA00022741"/>
    </source>
</evidence>
<evidence type="ECO:0000256" key="3">
    <source>
        <dbReference type="ARBA" id="ARBA00022598"/>
    </source>
</evidence>
<evidence type="ECO:0000256" key="4">
    <source>
        <dbReference type="ARBA" id="ARBA00022694"/>
    </source>
</evidence>
<dbReference type="InterPro" id="IPR012795">
    <property type="entry name" value="tRNA_Ile_lys_synt_N"/>
</dbReference>
<dbReference type="GO" id="GO:0006400">
    <property type="term" value="P:tRNA modification"/>
    <property type="evidence" value="ECO:0007669"/>
    <property type="project" value="UniProtKB-UniRule"/>
</dbReference>
<comment type="catalytic activity">
    <reaction evidence="7 8">
        <text>cytidine(34) in tRNA(Ile2) + L-lysine + ATP = lysidine(34) in tRNA(Ile2) + AMP + diphosphate + H(+)</text>
        <dbReference type="Rhea" id="RHEA:43744"/>
        <dbReference type="Rhea" id="RHEA-COMP:10625"/>
        <dbReference type="Rhea" id="RHEA-COMP:10670"/>
        <dbReference type="ChEBI" id="CHEBI:15378"/>
        <dbReference type="ChEBI" id="CHEBI:30616"/>
        <dbReference type="ChEBI" id="CHEBI:32551"/>
        <dbReference type="ChEBI" id="CHEBI:33019"/>
        <dbReference type="ChEBI" id="CHEBI:82748"/>
        <dbReference type="ChEBI" id="CHEBI:83665"/>
        <dbReference type="ChEBI" id="CHEBI:456215"/>
        <dbReference type="EC" id="6.3.4.19"/>
    </reaction>
</comment>
<dbReference type="SUPFAM" id="SSF52402">
    <property type="entry name" value="Adenine nucleotide alpha hydrolases-like"/>
    <property type="match status" value="1"/>
</dbReference>
<comment type="subcellular location">
    <subcellularLocation>
        <location evidence="1 8">Cytoplasm</location>
    </subcellularLocation>
</comment>
<dbReference type="SUPFAM" id="SSF56037">
    <property type="entry name" value="PheT/TilS domain"/>
    <property type="match status" value="1"/>
</dbReference>
<gene>
    <name evidence="8" type="primary">tilS</name>
    <name evidence="10" type="ORF">DFR63_0134</name>
</gene>
<evidence type="ECO:0000313" key="11">
    <source>
        <dbReference type="Proteomes" id="UP000257076"/>
    </source>
</evidence>
<feature type="domain" description="Lysidine-tRNA(Ile) synthetase C-terminal" evidence="9">
    <location>
        <begin position="341"/>
        <end position="409"/>
    </location>
</feature>
<dbReference type="OrthoDB" id="9807403at2"/>
<dbReference type="EC" id="6.3.4.19" evidence="8"/>
<dbReference type="PANTHER" id="PTHR43033:SF1">
    <property type="entry name" value="TRNA(ILE)-LYSIDINE SYNTHASE-RELATED"/>
    <property type="match status" value="1"/>
</dbReference>
<feature type="binding site" evidence="8">
    <location>
        <begin position="21"/>
        <end position="26"/>
    </location>
    <ligand>
        <name>ATP</name>
        <dbReference type="ChEBI" id="CHEBI:30616"/>
    </ligand>
</feature>
<dbReference type="CDD" id="cd01992">
    <property type="entry name" value="TilS_N"/>
    <property type="match status" value="1"/>
</dbReference>
<dbReference type="InterPro" id="IPR012796">
    <property type="entry name" value="Lysidine-tRNA-synth_C"/>
</dbReference>
<keyword evidence="11" id="KW-1185">Reference proteome</keyword>
<comment type="caution">
    <text evidence="10">The sequence shown here is derived from an EMBL/GenBank/DDBJ whole genome shotgun (WGS) entry which is preliminary data.</text>
</comment>
<dbReference type="InterPro" id="IPR012094">
    <property type="entry name" value="tRNA_Ile_lys_synt"/>
</dbReference>
<dbReference type="InterPro" id="IPR014729">
    <property type="entry name" value="Rossmann-like_a/b/a_fold"/>
</dbReference>
<sequence>MMSLKINTAWNPDDNIALALSGGIDSMVLYHLLTRKYKHTYRTLTVLHVNHNVRAASKEEAEYIEKMTREDGIRSEIAVLNFTEGFSQGEGRIKRYEFFDAVMKELNIQHLLMGHHRDDQYETVLQQLLTGRHLYGNLGIPDIKDKGAYTIVRPFREVTKEQIQSYQTFNKVIYFEDASNAEDDYTRNYVRHHIIPEIKQAASLDIEQLSYVREDINELSDFAYDYAEQFVSRYSGRLPRGKYLEHSSIIRRYILTVLLNSVSVRLGRPALETLDNLLQSKTAQSVFDAGSSAVHIEYEYFRAAPVKELPADSCLSIEDNGEFIYNDYHISVNLPASELPLTLRMKADGDRVHIKNVGTKKVSRLFIDKKVPAGERLKMPVAVNSHGIIIAVGTIYNIIEPSENRLLKITKEFNNDNSK</sequence>
<keyword evidence="2 8" id="KW-0963">Cytoplasm</keyword>
<dbReference type="NCBIfam" id="TIGR02432">
    <property type="entry name" value="lysidine_TilS_N"/>
    <property type="match status" value="1"/>
</dbReference>
<dbReference type="SMART" id="SM00977">
    <property type="entry name" value="TilS_C"/>
    <property type="match status" value="1"/>
</dbReference>
<proteinExistence type="inferred from homology"/>
<dbReference type="HAMAP" id="MF_01161">
    <property type="entry name" value="tRNA_Ile_lys_synt"/>
    <property type="match status" value="1"/>
</dbReference>
<comment type="similarity">
    <text evidence="8">Belongs to the tRNA(Ile)-lysidine synthase family.</text>
</comment>
<protein>
    <recommendedName>
        <fullName evidence="8">tRNA(Ile)-lysidine synthase</fullName>
        <ecNumber evidence="8">6.3.4.19</ecNumber>
    </recommendedName>
    <alternativeName>
        <fullName evidence="8">tRNA(Ile)-2-lysyl-cytidine synthase</fullName>
    </alternativeName>
    <alternativeName>
        <fullName evidence="8">tRNA(Ile)-lysidine synthetase</fullName>
    </alternativeName>
</protein>
<comment type="domain">
    <text evidence="8">The N-terminal region contains the highly conserved SGGXDS motif, predicted to be a P-loop motif involved in ATP binding.</text>
</comment>
<dbReference type="InterPro" id="IPR011063">
    <property type="entry name" value="TilS/TtcA_N"/>
</dbReference>
<keyword evidence="5 8" id="KW-0547">Nucleotide-binding</keyword>